<protein>
    <submittedName>
        <fullName evidence="9">Rod shape-determining protein MreD</fullName>
    </submittedName>
</protein>
<organism evidence="9">
    <name type="scientific">uncultured Frankineae bacterium</name>
    <dbReference type="NCBI Taxonomy" id="437475"/>
    <lineage>
        <taxon>Bacteria</taxon>
        <taxon>Bacillati</taxon>
        <taxon>Actinomycetota</taxon>
        <taxon>Actinomycetes</taxon>
        <taxon>Frankiales</taxon>
        <taxon>environmental samples</taxon>
    </lineage>
</organism>
<evidence type="ECO:0000313" key="9">
    <source>
        <dbReference type="EMBL" id="CAA9310109.1"/>
    </source>
</evidence>
<keyword evidence="3" id="KW-1003">Cell membrane</keyword>
<keyword evidence="7 8" id="KW-0472">Membrane</keyword>
<proteinExistence type="inferred from homology"/>
<feature type="transmembrane region" description="Helical" evidence="8">
    <location>
        <begin position="72"/>
        <end position="90"/>
    </location>
</feature>
<keyword evidence="6 8" id="KW-1133">Transmembrane helix</keyword>
<keyword evidence="4 8" id="KW-0812">Transmembrane</keyword>
<evidence type="ECO:0000256" key="5">
    <source>
        <dbReference type="ARBA" id="ARBA00022960"/>
    </source>
</evidence>
<gene>
    <name evidence="9" type="ORF">AVDCRST_MAG07-474</name>
</gene>
<feature type="transmembrane region" description="Helical" evidence="8">
    <location>
        <begin position="102"/>
        <end position="123"/>
    </location>
</feature>
<evidence type="ECO:0000256" key="4">
    <source>
        <dbReference type="ARBA" id="ARBA00022692"/>
    </source>
</evidence>
<dbReference type="NCBIfam" id="TIGR03426">
    <property type="entry name" value="shape_MreD"/>
    <property type="match status" value="1"/>
</dbReference>
<dbReference type="AlphaFoldDB" id="A0A6J4KPP3"/>
<feature type="transmembrane region" description="Helical" evidence="8">
    <location>
        <begin position="135"/>
        <end position="164"/>
    </location>
</feature>
<name>A0A6J4KPP3_9ACTN</name>
<keyword evidence="5" id="KW-0133">Cell shape</keyword>
<dbReference type="Pfam" id="PF04093">
    <property type="entry name" value="MreD"/>
    <property type="match status" value="1"/>
</dbReference>
<reference evidence="9" key="1">
    <citation type="submission" date="2020-02" db="EMBL/GenBank/DDBJ databases">
        <authorList>
            <person name="Meier V. D."/>
        </authorList>
    </citation>
    <scope>NUCLEOTIDE SEQUENCE</scope>
    <source>
        <strain evidence="9">AVDCRST_MAG07</strain>
    </source>
</reference>
<evidence type="ECO:0000256" key="1">
    <source>
        <dbReference type="ARBA" id="ARBA00004651"/>
    </source>
</evidence>
<dbReference type="GO" id="GO:0005886">
    <property type="term" value="C:plasma membrane"/>
    <property type="evidence" value="ECO:0007669"/>
    <property type="project" value="UniProtKB-SubCell"/>
</dbReference>
<accession>A0A6J4KPP3</accession>
<evidence type="ECO:0000256" key="2">
    <source>
        <dbReference type="ARBA" id="ARBA00007776"/>
    </source>
</evidence>
<dbReference type="EMBL" id="CADCUB010000024">
    <property type="protein sequence ID" value="CAA9310109.1"/>
    <property type="molecule type" value="Genomic_DNA"/>
</dbReference>
<evidence type="ECO:0000256" key="6">
    <source>
        <dbReference type="ARBA" id="ARBA00022989"/>
    </source>
</evidence>
<dbReference type="Gene3D" id="1.10.1760.20">
    <property type="match status" value="1"/>
</dbReference>
<evidence type="ECO:0000256" key="3">
    <source>
        <dbReference type="ARBA" id="ARBA00022475"/>
    </source>
</evidence>
<evidence type="ECO:0000256" key="8">
    <source>
        <dbReference type="SAM" id="Phobius"/>
    </source>
</evidence>
<dbReference type="InterPro" id="IPR007227">
    <property type="entry name" value="Cell_shape_determining_MreD"/>
</dbReference>
<sequence>MTVRRCLLSVAAVLTALLLQSTVLARLPLPGGAPDLLLVLVVAFALAEGPRSGALTGFGAGLLADLGADHELGRTALVLALVGYAAGLVHDDPSLGASGKRSTAVPFVVVGLSAAAAVSVYAAQGLLLGDARITGAAWLSALVGTVPYCVLLTPFVVPVVAALVRRVGQEPVRHPW</sequence>
<comment type="subcellular location">
    <subcellularLocation>
        <location evidence="1">Cell membrane</location>
        <topology evidence="1">Multi-pass membrane protein</topology>
    </subcellularLocation>
</comment>
<comment type="similarity">
    <text evidence="2">Belongs to the MreD family.</text>
</comment>
<evidence type="ECO:0000256" key="7">
    <source>
        <dbReference type="ARBA" id="ARBA00023136"/>
    </source>
</evidence>
<dbReference type="GO" id="GO:0008360">
    <property type="term" value="P:regulation of cell shape"/>
    <property type="evidence" value="ECO:0007669"/>
    <property type="project" value="UniProtKB-KW"/>
</dbReference>